<proteinExistence type="inferred from homology"/>
<feature type="active site" description="Nucleophile" evidence="4">
    <location>
        <position position="264"/>
    </location>
</feature>
<dbReference type="Gene3D" id="3.20.20.80">
    <property type="entry name" value="Glycosidases"/>
    <property type="match status" value="1"/>
</dbReference>
<evidence type="ECO:0000259" key="10">
    <source>
        <dbReference type="Pfam" id="PF21467"/>
    </source>
</evidence>
<organism evidence="11 12">
    <name type="scientific">Ascosphaera apis ARSEF 7405</name>
    <dbReference type="NCBI Taxonomy" id="392613"/>
    <lineage>
        <taxon>Eukaryota</taxon>
        <taxon>Fungi</taxon>
        <taxon>Dikarya</taxon>
        <taxon>Ascomycota</taxon>
        <taxon>Pezizomycotina</taxon>
        <taxon>Eurotiomycetes</taxon>
        <taxon>Eurotiomycetidae</taxon>
        <taxon>Onygenales</taxon>
        <taxon>Ascosphaeraceae</taxon>
        <taxon>Ascosphaera</taxon>
    </lineage>
</organism>
<dbReference type="InterPro" id="IPR031330">
    <property type="entry name" value="Gly_Hdrlase_35_cat"/>
</dbReference>
<evidence type="ECO:0000256" key="5">
    <source>
        <dbReference type="RuleBase" id="RU000675"/>
    </source>
</evidence>
<sequence>MKLSSTILLGALASLEGLAYARPASSSKGSFSYNNDTFLLNDKPFQIIGGQMDPQRIPRQYWRQRLQMARAMGLNTILSYVYWNNFEPTRGKFNFEGENDIAEYFRLAQEEGLHVVLRPGPYICGEHEWGGFPGWLNTIKNMAVRQNNQPFLDEAKKYVDALGKQLRPLQITEGGPILMVQLENEYGNFGGDKEYLEANAKMLRDNFQLPLYSTDNGRHETAVKGGQLPGVLSEVDGADPHQSFAGREKWVTDPSSLGPLLEGEYYTTWFTWWGSNATRRHYDTASTMETVTDNVDWILGNNNSLSFYMFHGGTNWGFQNGAMSQNGAVTAVTTSYDYAAPLDESGRPAKLYNEIRKLLVERYLPKDSVPEVPKVPPVATVPAFDLKPQGYMFDLLASAKKQKKDSPVIMEELGQSYGFVVYEHKVTKGDTLKGVIKPGDKPRDRVIIYVQGKRVGVIDNIYPNPPDVSVNLKEGDLLQLLVENVGRIDTSQPMKDQKKGIVGDVTIGGKTIKGWTSYSLPLDKAPQPKSSKNLNIESDSSPVVFKGEFTLPKNSKFGLETDTFLNIPGGIKGVVWVNGINIGRYWNIGPQQSLYLPGAFLKEKNEVVILELEPKNGTLSAEGINERKWFNNPDQDLKE</sequence>
<evidence type="ECO:0000256" key="1">
    <source>
        <dbReference type="ARBA" id="ARBA00009809"/>
    </source>
</evidence>
<evidence type="ECO:0000256" key="6">
    <source>
        <dbReference type="RuleBase" id="RU003679"/>
    </source>
</evidence>
<dbReference type="AlphaFoldDB" id="A0A168BCT3"/>
<dbReference type="InterPro" id="IPR017853">
    <property type="entry name" value="GH"/>
</dbReference>
<feature type="domain" description="Glycoside hydrolase 35 catalytic" evidence="8">
    <location>
        <begin position="37"/>
        <end position="359"/>
    </location>
</feature>
<dbReference type="Pfam" id="PF21467">
    <property type="entry name" value="BetaGal_gal-bd"/>
    <property type="match status" value="1"/>
</dbReference>
<comment type="similarity">
    <text evidence="1 6">Belongs to the glycosyl hydrolase 35 family.</text>
</comment>
<reference evidence="11 12" key="1">
    <citation type="journal article" date="2016" name="Genome Biol. Evol.">
        <title>Divergent and convergent evolution of fungal pathogenicity.</title>
        <authorList>
            <person name="Shang Y."/>
            <person name="Xiao G."/>
            <person name="Zheng P."/>
            <person name="Cen K."/>
            <person name="Zhan S."/>
            <person name="Wang C."/>
        </authorList>
    </citation>
    <scope>NUCLEOTIDE SEQUENCE [LARGE SCALE GENOMIC DNA]</scope>
    <source>
        <strain evidence="11 12">ARSEF 7405</strain>
    </source>
</reference>
<dbReference type="VEuPathDB" id="FungiDB:AAP_01624"/>
<comment type="caution">
    <text evidence="11">The sequence shown here is derived from an EMBL/GenBank/DDBJ whole genome shotgun (WGS) entry which is preliminary data.</text>
</comment>
<protein>
    <recommendedName>
        <fullName evidence="5">Beta-galactosidase</fullName>
        <ecNumber evidence="5">3.2.1.23</ecNumber>
    </recommendedName>
</protein>
<evidence type="ECO:0000259" key="9">
    <source>
        <dbReference type="Pfam" id="PF21317"/>
    </source>
</evidence>
<evidence type="ECO:0000256" key="3">
    <source>
        <dbReference type="ARBA" id="ARBA00023295"/>
    </source>
</evidence>
<dbReference type="InterPro" id="IPR001944">
    <property type="entry name" value="Glycoside_Hdrlase_35"/>
</dbReference>
<keyword evidence="3 5" id="KW-0326">Glycosidase</keyword>
<dbReference type="Pfam" id="PF01301">
    <property type="entry name" value="Glyco_hydro_35"/>
    <property type="match status" value="1"/>
</dbReference>
<keyword evidence="12" id="KW-1185">Reference proteome</keyword>
<dbReference type="InterPro" id="IPR008979">
    <property type="entry name" value="Galactose-bd-like_sf"/>
</dbReference>
<evidence type="ECO:0000256" key="7">
    <source>
        <dbReference type="SAM" id="SignalP"/>
    </source>
</evidence>
<dbReference type="InterPro" id="IPR019801">
    <property type="entry name" value="Glyco_hydro_35_CS"/>
</dbReference>
<dbReference type="Gene3D" id="2.60.120.260">
    <property type="entry name" value="Galactose-binding domain-like"/>
    <property type="match status" value="2"/>
</dbReference>
<dbReference type="GO" id="GO:0004565">
    <property type="term" value="F:beta-galactosidase activity"/>
    <property type="evidence" value="ECO:0007669"/>
    <property type="project" value="UniProtKB-EC"/>
</dbReference>
<dbReference type="OrthoDB" id="1657402at2759"/>
<comment type="catalytic activity">
    <reaction evidence="5">
        <text>Hydrolysis of terminal non-reducing beta-D-galactose residues in beta-D-galactosides.</text>
        <dbReference type="EC" id="3.2.1.23"/>
    </reaction>
</comment>
<evidence type="ECO:0000256" key="4">
    <source>
        <dbReference type="PIRSR" id="PIRSR006336-1"/>
    </source>
</evidence>
<dbReference type="PROSITE" id="PS01182">
    <property type="entry name" value="GLYCOSYL_HYDROL_F35"/>
    <property type="match status" value="1"/>
</dbReference>
<dbReference type="Proteomes" id="UP000242877">
    <property type="component" value="Unassembled WGS sequence"/>
</dbReference>
<dbReference type="GO" id="GO:0005975">
    <property type="term" value="P:carbohydrate metabolic process"/>
    <property type="evidence" value="ECO:0007669"/>
    <property type="project" value="InterPro"/>
</dbReference>
<feature type="domain" description="Beta-galactosidase 1-like first all-beta" evidence="9">
    <location>
        <begin position="407"/>
        <end position="520"/>
    </location>
</feature>
<evidence type="ECO:0000259" key="8">
    <source>
        <dbReference type="Pfam" id="PF01301"/>
    </source>
</evidence>
<dbReference type="InterPro" id="IPR048912">
    <property type="entry name" value="BetaGal1-like_ABD1"/>
</dbReference>
<dbReference type="InterPro" id="IPR026283">
    <property type="entry name" value="B-gal_1-like"/>
</dbReference>
<dbReference type="PANTHER" id="PTHR23421">
    <property type="entry name" value="BETA-GALACTOSIDASE RELATED"/>
    <property type="match status" value="1"/>
</dbReference>
<feature type="chain" id="PRO_5007895679" description="Beta-galactosidase" evidence="7">
    <location>
        <begin position="22"/>
        <end position="639"/>
    </location>
</feature>
<dbReference type="PIRSF" id="PIRSF006336">
    <property type="entry name" value="B-gal"/>
    <property type="match status" value="1"/>
</dbReference>
<accession>A0A168BCT3</accession>
<evidence type="ECO:0000313" key="12">
    <source>
        <dbReference type="Proteomes" id="UP000242877"/>
    </source>
</evidence>
<dbReference type="PRINTS" id="PR00742">
    <property type="entry name" value="GLHYDRLASE35"/>
</dbReference>
<dbReference type="SUPFAM" id="SSF49785">
    <property type="entry name" value="Galactose-binding domain-like"/>
    <property type="match status" value="1"/>
</dbReference>
<evidence type="ECO:0000256" key="2">
    <source>
        <dbReference type="ARBA" id="ARBA00022801"/>
    </source>
</evidence>
<dbReference type="EC" id="3.2.1.23" evidence="5"/>
<feature type="active site" description="Proton donor" evidence="4">
    <location>
        <position position="185"/>
    </location>
</feature>
<keyword evidence="2 5" id="KW-0378">Hydrolase</keyword>
<dbReference type="Pfam" id="PF21317">
    <property type="entry name" value="BetaGal_ABD_1"/>
    <property type="match status" value="1"/>
</dbReference>
<feature type="signal peptide" evidence="7">
    <location>
        <begin position="1"/>
        <end position="21"/>
    </location>
</feature>
<keyword evidence="7" id="KW-0732">Signal</keyword>
<dbReference type="InterPro" id="IPR048913">
    <property type="entry name" value="BetaGal_gal-bd"/>
</dbReference>
<dbReference type="EMBL" id="AZGZ01000005">
    <property type="protein sequence ID" value="KZZ95136.1"/>
    <property type="molecule type" value="Genomic_DNA"/>
</dbReference>
<feature type="domain" description="Beta-galactosidase galactose-binding" evidence="10">
    <location>
        <begin position="542"/>
        <end position="604"/>
    </location>
</feature>
<evidence type="ECO:0000313" key="11">
    <source>
        <dbReference type="EMBL" id="KZZ95136.1"/>
    </source>
</evidence>
<name>A0A168BCT3_9EURO</name>
<dbReference type="SUPFAM" id="SSF51445">
    <property type="entry name" value="(Trans)glycosidases"/>
    <property type="match status" value="1"/>
</dbReference>
<gene>
    <name evidence="11" type="ORF">AAP_01624</name>
</gene>